<dbReference type="GO" id="GO:0046168">
    <property type="term" value="P:glycerol-3-phosphate catabolic process"/>
    <property type="evidence" value="ECO:0007669"/>
    <property type="project" value="InterPro"/>
</dbReference>
<evidence type="ECO:0000259" key="2">
    <source>
        <dbReference type="Pfam" id="PF01210"/>
    </source>
</evidence>
<dbReference type="InterPro" id="IPR051729">
    <property type="entry name" value="Opine/Lysopine_DH"/>
</dbReference>
<dbReference type="InterPro" id="IPR036291">
    <property type="entry name" value="NAD(P)-bd_dom_sf"/>
</dbReference>
<dbReference type="PATRIC" id="fig|1123384.7.peg.735"/>
<dbReference type="InterPro" id="IPR013328">
    <property type="entry name" value="6PGD_dom2"/>
</dbReference>
<proteinExistence type="predicted"/>
<protein>
    <submittedName>
        <fullName evidence="4">NADP transhydrogenase subunit alpha</fullName>
    </submittedName>
</protein>
<dbReference type="PaxDb" id="1123384-AJ81_03765"/>
<organism evidence="4 5">
    <name type="scientific">Pseudothermotoga hypogea DSM 11164 = NBRC 106472</name>
    <dbReference type="NCBI Taxonomy" id="1123384"/>
    <lineage>
        <taxon>Bacteria</taxon>
        <taxon>Thermotogati</taxon>
        <taxon>Thermotogota</taxon>
        <taxon>Thermotogae</taxon>
        <taxon>Thermotogales</taxon>
        <taxon>Thermotogaceae</taxon>
        <taxon>Pseudothermotoga</taxon>
    </lineage>
</organism>
<dbReference type="Gene3D" id="1.10.1040.10">
    <property type="entry name" value="N-(1-d-carboxylethyl)-l-norvaline Dehydrogenase, domain 2"/>
    <property type="match status" value="1"/>
</dbReference>
<dbReference type="InterPro" id="IPR003421">
    <property type="entry name" value="Opine_DH"/>
</dbReference>
<accession>A0A0X1KQ93</accession>
<evidence type="ECO:0000259" key="3">
    <source>
        <dbReference type="Pfam" id="PF02317"/>
    </source>
</evidence>
<dbReference type="PANTHER" id="PTHR38015">
    <property type="entry name" value="BLR6086 PROTEIN"/>
    <property type="match status" value="1"/>
</dbReference>
<dbReference type="Pfam" id="PF01210">
    <property type="entry name" value="NAD_Gly3P_dh_N"/>
    <property type="match status" value="1"/>
</dbReference>
<dbReference type="SUPFAM" id="SSF51735">
    <property type="entry name" value="NAD(P)-binding Rossmann-fold domains"/>
    <property type="match status" value="1"/>
</dbReference>
<dbReference type="STRING" id="1123384.AJ81_03765"/>
<dbReference type="InterPro" id="IPR008927">
    <property type="entry name" value="6-PGluconate_DH-like_C_sf"/>
</dbReference>
<keyword evidence="5" id="KW-1185">Reference proteome</keyword>
<evidence type="ECO:0000313" key="4">
    <source>
        <dbReference type="EMBL" id="AJC73477.1"/>
    </source>
</evidence>
<feature type="domain" description="Opine dehydrogenase" evidence="3">
    <location>
        <begin position="182"/>
        <end position="327"/>
    </location>
</feature>
<evidence type="ECO:0000313" key="5">
    <source>
        <dbReference type="Proteomes" id="UP000077469"/>
    </source>
</evidence>
<dbReference type="OrthoDB" id="1073746at2"/>
<dbReference type="Proteomes" id="UP000077469">
    <property type="component" value="Chromosome"/>
</dbReference>
<dbReference type="RefSeq" id="WP_031505268.1">
    <property type="nucleotide sequence ID" value="NC_022795.1"/>
</dbReference>
<name>A0A0X1KQ93_9THEM</name>
<evidence type="ECO:0000256" key="1">
    <source>
        <dbReference type="ARBA" id="ARBA00023002"/>
    </source>
</evidence>
<dbReference type="Gene3D" id="3.40.50.720">
    <property type="entry name" value="NAD(P)-binding Rossmann-like Domain"/>
    <property type="match status" value="1"/>
</dbReference>
<dbReference type="AlphaFoldDB" id="A0A0X1KQ93"/>
<dbReference type="SUPFAM" id="SSF48179">
    <property type="entry name" value="6-phosphogluconate dehydrogenase C-terminal domain-like"/>
    <property type="match status" value="1"/>
</dbReference>
<reference evidence="4 5" key="1">
    <citation type="submission" date="2014-01" db="EMBL/GenBank/DDBJ databases">
        <title>Genome sequencing of Thermotog hypogea.</title>
        <authorList>
            <person name="Zhang X."/>
            <person name="Alvare G."/>
            <person name="Fristensky B."/>
            <person name="Chen L."/>
            <person name="Suen T."/>
            <person name="Chen Q."/>
            <person name="Ma K."/>
        </authorList>
    </citation>
    <scope>NUCLEOTIDE SEQUENCE [LARGE SCALE GENOMIC DNA]</scope>
    <source>
        <strain evidence="4 5">DSM 11164</strain>
    </source>
</reference>
<dbReference type="EMBL" id="CP007141">
    <property type="protein sequence ID" value="AJC73477.1"/>
    <property type="molecule type" value="Genomic_DNA"/>
</dbReference>
<dbReference type="GO" id="GO:0051287">
    <property type="term" value="F:NAD binding"/>
    <property type="evidence" value="ECO:0007669"/>
    <property type="project" value="InterPro"/>
</dbReference>
<feature type="domain" description="Glycerol-3-phosphate dehydrogenase NAD-dependent N-terminal" evidence="2">
    <location>
        <begin position="2"/>
        <end position="101"/>
    </location>
</feature>
<dbReference type="PANTHER" id="PTHR38015:SF1">
    <property type="entry name" value="OPINE DEHYDROGENASE DOMAIN-CONTAINING PROTEIN"/>
    <property type="match status" value="1"/>
</dbReference>
<sequence>MKICVIGAGNGGQALAGYLALKGYDVSLYNRSEKRIAPILKTRKIKLEGEVNATAQISFATTDLAEAIKGRKLLMVVVPANAHREVAEKLAPLLEDGQIIVLNPGRTAGALEFANVLKEKGVQKDVVIAEAQTFVFASRMSNPGVVRIFRIKNAVPVAALPAARNKDLEETLLKVMPEFELAPNTLYTSFNNIGAVFHPATIVLNAGWVETTFGKFEFYFEGISPSVAKVLQAIDEERCAVARKFGIEPMTAVQWLSYAYDVKGKDLYDAIHNNEGYRGIQAPTSLENRYILEDVPTSLVPISAFGKLVKVKTPTIDAIVKLASIMMGIDFFKEGRNFERLHLKGKTLEEVKRIMEEGWQ</sequence>
<dbReference type="Pfam" id="PF02317">
    <property type="entry name" value="Octopine_DH"/>
    <property type="match status" value="1"/>
</dbReference>
<dbReference type="InterPro" id="IPR011128">
    <property type="entry name" value="G3P_DH_NAD-dep_N"/>
</dbReference>
<gene>
    <name evidence="4" type="ORF">AJ81_03765</name>
</gene>
<dbReference type="GO" id="GO:0016616">
    <property type="term" value="F:oxidoreductase activity, acting on the CH-OH group of donors, NAD or NADP as acceptor"/>
    <property type="evidence" value="ECO:0007669"/>
    <property type="project" value="InterPro"/>
</dbReference>
<keyword evidence="1" id="KW-0560">Oxidoreductase</keyword>
<dbReference type="KEGG" id="phy:AJ81_03765"/>